<dbReference type="InterPro" id="IPR019734">
    <property type="entry name" value="TPR_rpt"/>
</dbReference>
<evidence type="ECO:0000256" key="4">
    <source>
        <dbReference type="PROSITE-ProRule" id="PRU10141"/>
    </source>
</evidence>
<dbReference type="SUPFAM" id="SSF48452">
    <property type="entry name" value="TPR-like"/>
    <property type="match status" value="1"/>
</dbReference>
<sequence length="1089" mass="118936">MADLDPLATQRAVTSSLTAELEAAGFEDAVEIGRGGFGVVYRCRQPALDRSVAVKVLTADLDDENRERFLREQRAMGRLTGHPNIVNVLGVGTTSSGRPYLVMPYYAQDSLDAMIRRQGPLSLEQVLRLGVKVAASLETAHRIGIVHRDVKPTNILLTDYGEPALTDFGIAHITGGFETATGVVTGSPAFTAPEVLAGRSPSPAADIYSLGATLFCAATGHAAVERRRGEQVVAQFIRLRSEPIPNLREQGLPGDVSAAIEQAMSAVSHRPSAAGLGEQLQEAQSRHGFQVDDMALQSRTGERPGLYASSRSARPSAMNREDDRLGNLPAELTSFVGRRRELVETKTLLSQSRLVTLTGIGGAGKTRLALRVAAQARREFPDGVWLVELGELRDGSLLIDVVSGALGLRDQSARRVQDVLVDFLGSKQLLMVLDNCEQVVDAVAKMAETLLRTCPKLQILATSREALAVGGESVLRVPPLPVPDTDRSTSREGLSNSEAVTLFVERARTAVPGFTLTEENQAAVAGICRRLDGLPLPIELAAARLRMMSAEQILQRLSDRYALLTGGARSASTRQQTLRLCVDWSYDLCTPLEKVGWARLSVFAGSFELDAAEAICGYDLTSPSLLDVVTSLLDKSILIREGSADGVRFRLLETLRSYGREKAQASGHYDDLRTRHRNWYQQLVIDAADDWISPRQLEWIDRLEREKSNLREAMQFCASADPATGLRIADALLDFWNTRSMFREGRYWLDRLLEGADKQPTPERVKALYANSLLAETQGDVMRANELVEEARRLGNQGTDPRMSSYVTFADGLNAMFNGDIARACSLLEVSVTDFAEQKDLTVQIKAMTLLGLAYESRGDIEKAISCFEGVLAITRSRGESVHQAYALWSLGVALWRQGDLHRSAMQLQQALRLAQLANNQVSAGACLETLAWIASGEEDFHRAAVLMGATETLSRAVGGSSVYLPKLLEYHNDCEQNTRRALGTKAFDAAREEGNALLFDDAIDYALGTVRSGRADPSRTTSGLTKREQQVAELVTRGLTNKEIAAELVISPRTARGHVEHILAKLGFTSRAQIAAWTVDRSRSSWRG</sequence>
<dbReference type="SMART" id="SM00220">
    <property type="entry name" value="S_TKc"/>
    <property type="match status" value="1"/>
</dbReference>
<dbReference type="OrthoDB" id="136365at2"/>
<dbReference type="RefSeq" id="WP_109327070.1">
    <property type="nucleotide sequence ID" value="NZ_CP021354.1"/>
</dbReference>
<dbReference type="PROSITE" id="PS00108">
    <property type="entry name" value="PROTEIN_KINASE_ST"/>
    <property type="match status" value="1"/>
</dbReference>
<feature type="region of interest" description="Disordered" evidence="5">
    <location>
        <begin position="300"/>
        <end position="323"/>
    </location>
</feature>
<keyword evidence="8" id="KW-0418">Kinase</keyword>
<dbReference type="GO" id="GO:0006355">
    <property type="term" value="P:regulation of DNA-templated transcription"/>
    <property type="evidence" value="ECO:0007669"/>
    <property type="project" value="InterPro"/>
</dbReference>
<dbReference type="InterPro" id="IPR000792">
    <property type="entry name" value="Tscrpt_reg_LuxR_C"/>
</dbReference>
<dbReference type="CDD" id="cd06170">
    <property type="entry name" value="LuxR_C_like"/>
    <property type="match status" value="1"/>
</dbReference>
<dbReference type="PANTHER" id="PTHR47691:SF3">
    <property type="entry name" value="HTH-TYPE TRANSCRIPTIONAL REGULATOR RV0890C-RELATED"/>
    <property type="match status" value="1"/>
</dbReference>
<dbReference type="InterPro" id="IPR002182">
    <property type="entry name" value="NB-ARC"/>
</dbReference>
<dbReference type="InterPro" id="IPR000719">
    <property type="entry name" value="Prot_kinase_dom"/>
</dbReference>
<keyword evidence="9" id="KW-1185">Reference proteome</keyword>
<feature type="binding site" evidence="4">
    <location>
        <position position="55"/>
    </location>
    <ligand>
        <name>ATP</name>
        <dbReference type="ChEBI" id="CHEBI:30616"/>
    </ligand>
</feature>
<dbReference type="SUPFAM" id="SSF46894">
    <property type="entry name" value="C-terminal effector domain of the bipartite response regulators"/>
    <property type="match status" value="1"/>
</dbReference>
<dbReference type="InterPro" id="IPR017441">
    <property type="entry name" value="Protein_kinase_ATP_BS"/>
</dbReference>
<evidence type="ECO:0000313" key="8">
    <source>
        <dbReference type="EMBL" id="AWK71120.1"/>
    </source>
</evidence>
<evidence type="ECO:0000313" key="9">
    <source>
        <dbReference type="Proteomes" id="UP000245711"/>
    </source>
</evidence>
<dbReference type="GO" id="GO:0043531">
    <property type="term" value="F:ADP binding"/>
    <property type="evidence" value="ECO:0007669"/>
    <property type="project" value="InterPro"/>
</dbReference>
<evidence type="ECO:0000256" key="5">
    <source>
        <dbReference type="SAM" id="MobiDB-lite"/>
    </source>
</evidence>
<dbReference type="InterPro" id="IPR011009">
    <property type="entry name" value="Kinase-like_dom_sf"/>
</dbReference>
<dbReference type="InterPro" id="IPR058852">
    <property type="entry name" value="HTH_77"/>
</dbReference>
<accession>A0A2S2BR63</accession>
<name>A0A2S2BR63_9NOCA</name>
<proteinExistence type="predicted"/>
<dbReference type="PROSITE" id="PS50005">
    <property type="entry name" value="TPR"/>
    <property type="match status" value="1"/>
</dbReference>
<dbReference type="InterPro" id="IPR036388">
    <property type="entry name" value="WH-like_DNA-bd_sf"/>
</dbReference>
<evidence type="ECO:0000259" key="7">
    <source>
        <dbReference type="PROSITE" id="PS50043"/>
    </source>
</evidence>
<dbReference type="PRINTS" id="PR00364">
    <property type="entry name" value="DISEASERSIST"/>
</dbReference>
<keyword evidence="8" id="KW-0808">Transferase</keyword>
<reference evidence="8 9" key="1">
    <citation type="submission" date="2017-05" db="EMBL/GenBank/DDBJ databases">
        <title>Isolation of Rhodococcus sp. S2-17 biodegrading of BP-3.</title>
        <authorList>
            <person name="Lee Y."/>
            <person name="Kim K.H."/>
            <person name="Chun B.H."/>
            <person name="Jung H.S."/>
            <person name="Jeon C.O."/>
        </authorList>
    </citation>
    <scope>NUCLEOTIDE SEQUENCE [LARGE SCALE GENOMIC DNA]</scope>
    <source>
        <strain evidence="8 9">S2-17</strain>
    </source>
</reference>
<dbReference type="Proteomes" id="UP000245711">
    <property type="component" value="Chromosome"/>
</dbReference>
<dbReference type="Gene3D" id="3.30.200.20">
    <property type="entry name" value="Phosphorylase Kinase, domain 1"/>
    <property type="match status" value="1"/>
</dbReference>
<feature type="repeat" description="TPR" evidence="3">
    <location>
        <begin position="845"/>
        <end position="878"/>
    </location>
</feature>
<dbReference type="KEGG" id="roz:CBI38_05565"/>
<dbReference type="SMART" id="SM00421">
    <property type="entry name" value="HTH_LUXR"/>
    <property type="match status" value="1"/>
</dbReference>
<gene>
    <name evidence="8" type="ORF">CBI38_05565</name>
</gene>
<evidence type="ECO:0000256" key="1">
    <source>
        <dbReference type="ARBA" id="ARBA00022741"/>
    </source>
</evidence>
<dbReference type="Gene3D" id="1.10.510.10">
    <property type="entry name" value="Transferase(Phosphotransferase) domain 1"/>
    <property type="match status" value="1"/>
</dbReference>
<dbReference type="InterPro" id="IPR027417">
    <property type="entry name" value="P-loop_NTPase"/>
</dbReference>
<dbReference type="Pfam" id="PF00196">
    <property type="entry name" value="GerE"/>
    <property type="match status" value="1"/>
</dbReference>
<dbReference type="PROSITE" id="PS00107">
    <property type="entry name" value="PROTEIN_KINASE_ATP"/>
    <property type="match status" value="1"/>
</dbReference>
<dbReference type="InterPro" id="IPR016032">
    <property type="entry name" value="Sig_transdc_resp-reg_C-effctor"/>
</dbReference>
<dbReference type="Pfam" id="PF25872">
    <property type="entry name" value="HTH_77"/>
    <property type="match status" value="1"/>
</dbReference>
<dbReference type="PROSITE" id="PS50043">
    <property type="entry name" value="HTH_LUXR_2"/>
    <property type="match status" value="1"/>
</dbReference>
<dbReference type="GO" id="GO:0005524">
    <property type="term" value="F:ATP binding"/>
    <property type="evidence" value="ECO:0007669"/>
    <property type="project" value="UniProtKB-UniRule"/>
</dbReference>
<dbReference type="SMART" id="SM00028">
    <property type="entry name" value="TPR"/>
    <property type="match status" value="2"/>
</dbReference>
<dbReference type="Gene3D" id="1.10.10.10">
    <property type="entry name" value="Winged helix-like DNA-binding domain superfamily/Winged helix DNA-binding domain"/>
    <property type="match status" value="1"/>
</dbReference>
<dbReference type="InterPro" id="IPR008271">
    <property type="entry name" value="Ser/Thr_kinase_AS"/>
</dbReference>
<dbReference type="Pfam" id="PF00931">
    <property type="entry name" value="NB-ARC"/>
    <property type="match status" value="1"/>
</dbReference>
<dbReference type="CDD" id="cd14014">
    <property type="entry name" value="STKc_PknB_like"/>
    <property type="match status" value="1"/>
</dbReference>
<dbReference type="Pfam" id="PF00069">
    <property type="entry name" value="Pkinase"/>
    <property type="match status" value="1"/>
</dbReference>
<evidence type="ECO:0000256" key="2">
    <source>
        <dbReference type="ARBA" id="ARBA00022840"/>
    </source>
</evidence>
<dbReference type="AlphaFoldDB" id="A0A2S2BR63"/>
<dbReference type="GO" id="GO:0004672">
    <property type="term" value="F:protein kinase activity"/>
    <property type="evidence" value="ECO:0007669"/>
    <property type="project" value="InterPro"/>
</dbReference>
<dbReference type="EMBL" id="CP021354">
    <property type="protein sequence ID" value="AWK71120.1"/>
    <property type="molecule type" value="Genomic_DNA"/>
</dbReference>
<evidence type="ECO:0000259" key="6">
    <source>
        <dbReference type="PROSITE" id="PS50011"/>
    </source>
</evidence>
<keyword evidence="2 4" id="KW-0067">ATP-binding</keyword>
<dbReference type="GO" id="GO:0003677">
    <property type="term" value="F:DNA binding"/>
    <property type="evidence" value="ECO:0007669"/>
    <property type="project" value="InterPro"/>
</dbReference>
<dbReference type="Pfam" id="PF13424">
    <property type="entry name" value="TPR_12"/>
    <property type="match status" value="1"/>
</dbReference>
<feature type="domain" description="Protein kinase" evidence="6">
    <location>
        <begin position="26"/>
        <end position="290"/>
    </location>
</feature>
<dbReference type="Gene3D" id="1.25.40.10">
    <property type="entry name" value="Tetratricopeptide repeat domain"/>
    <property type="match status" value="1"/>
</dbReference>
<dbReference type="PRINTS" id="PR00038">
    <property type="entry name" value="HTHLUXR"/>
</dbReference>
<dbReference type="PANTHER" id="PTHR47691">
    <property type="entry name" value="REGULATOR-RELATED"/>
    <property type="match status" value="1"/>
</dbReference>
<evidence type="ECO:0000256" key="3">
    <source>
        <dbReference type="PROSITE-ProRule" id="PRU00339"/>
    </source>
</evidence>
<protein>
    <submittedName>
        <fullName evidence="8">Protein kinase</fullName>
    </submittedName>
</protein>
<keyword evidence="1 4" id="KW-0547">Nucleotide-binding</keyword>
<dbReference type="InterPro" id="IPR011990">
    <property type="entry name" value="TPR-like_helical_dom_sf"/>
</dbReference>
<dbReference type="SUPFAM" id="SSF52540">
    <property type="entry name" value="P-loop containing nucleoside triphosphate hydrolases"/>
    <property type="match status" value="1"/>
</dbReference>
<keyword evidence="3" id="KW-0802">TPR repeat</keyword>
<dbReference type="Gene3D" id="3.40.50.300">
    <property type="entry name" value="P-loop containing nucleotide triphosphate hydrolases"/>
    <property type="match status" value="1"/>
</dbReference>
<dbReference type="PROSITE" id="PS50011">
    <property type="entry name" value="PROTEIN_KINASE_DOM"/>
    <property type="match status" value="1"/>
</dbReference>
<dbReference type="SUPFAM" id="SSF56112">
    <property type="entry name" value="Protein kinase-like (PK-like)"/>
    <property type="match status" value="1"/>
</dbReference>
<organism evidence="8 9">
    <name type="scientific">Rhodococcus oxybenzonivorans</name>
    <dbReference type="NCBI Taxonomy" id="1990687"/>
    <lineage>
        <taxon>Bacteria</taxon>
        <taxon>Bacillati</taxon>
        <taxon>Actinomycetota</taxon>
        <taxon>Actinomycetes</taxon>
        <taxon>Mycobacteriales</taxon>
        <taxon>Nocardiaceae</taxon>
        <taxon>Rhodococcus</taxon>
    </lineage>
</organism>
<feature type="domain" description="HTH luxR-type" evidence="7">
    <location>
        <begin position="1018"/>
        <end position="1083"/>
    </location>
</feature>